<dbReference type="SUPFAM" id="SSF53335">
    <property type="entry name" value="S-adenosyl-L-methionine-dependent methyltransferases"/>
    <property type="match status" value="1"/>
</dbReference>
<dbReference type="CDD" id="cd02440">
    <property type="entry name" value="AdoMet_MTases"/>
    <property type="match status" value="1"/>
</dbReference>
<comment type="similarity">
    <text evidence="6">Belongs to the methyltransferase superfamily. RNA methyltransferase RsmG family.</text>
</comment>
<protein>
    <recommendedName>
        <fullName evidence="6">Ribosomal RNA small subunit methyltransferase G</fullName>
        <ecNumber evidence="6">2.1.1.-</ecNumber>
    </recommendedName>
    <alternativeName>
        <fullName evidence="6">16S rRNA 7-methylguanosine methyltransferase</fullName>
        <shortName evidence="6">16S rRNA m7G methyltransferase</shortName>
    </alternativeName>
</protein>
<reference evidence="8 9" key="1">
    <citation type="submission" date="2016-04" db="EMBL/GenBank/DDBJ databases">
        <title>Complete genome sequence of the haloalkaliphilic hydrocarbon-degrading bacterium Dietzia psychralcaliphila ILA-1T, isolated from a drain of a fish product-processing plant.</title>
        <authorList>
            <person name="Zhao J."/>
            <person name="Hu B."/>
            <person name="Geng S."/>
            <person name="Nie Y."/>
            <person name="Tang Y."/>
        </authorList>
    </citation>
    <scope>NUCLEOTIDE SEQUENCE [LARGE SCALE GENOMIC DNA]</scope>
    <source>
        <strain evidence="8 9">ILA-1</strain>
    </source>
</reference>
<feature type="binding site" evidence="6">
    <location>
        <begin position="153"/>
        <end position="154"/>
    </location>
    <ligand>
        <name>S-adenosyl-L-methionine</name>
        <dbReference type="ChEBI" id="CHEBI:59789"/>
    </ligand>
</feature>
<dbReference type="PANTHER" id="PTHR31760">
    <property type="entry name" value="S-ADENOSYL-L-METHIONINE-DEPENDENT METHYLTRANSFERASES SUPERFAMILY PROTEIN"/>
    <property type="match status" value="1"/>
</dbReference>
<gene>
    <name evidence="6" type="primary">rsmG</name>
    <name evidence="8" type="ORF">A6048_17800</name>
</gene>
<evidence type="ECO:0000313" key="9">
    <source>
        <dbReference type="Proteomes" id="UP000244903"/>
    </source>
</evidence>
<feature type="binding site" evidence="6">
    <location>
        <position position="171"/>
    </location>
    <ligand>
        <name>S-adenosyl-L-methionine</name>
        <dbReference type="ChEBI" id="CHEBI:59789"/>
    </ligand>
</feature>
<dbReference type="Proteomes" id="UP000244903">
    <property type="component" value="Chromosome"/>
</dbReference>
<dbReference type="GO" id="GO:0070043">
    <property type="term" value="F:rRNA (guanine-N7-)-methyltransferase activity"/>
    <property type="evidence" value="ECO:0007669"/>
    <property type="project" value="UniProtKB-UniRule"/>
</dbReference>
<organism evidence="8 9">
    <name type="scientific">Dietzia psychralcaliphila</name>
    <dbReference type="NCBI Taxonomy" id="139021"/>
    <lineage>
        <taxon>Bacteria</taxon>
        <taxon>Bacillati</taxon>
        <taxon>Actinomycetota</taxon>
        <taxon>Actinomycetes</taxon>
        <taxon>Mycobacteriales</taxon>
        <taxon>Dietziaceae</taxon>
        <taxon>Dietzia</taxon>
    </lineage>
</organism>
<name>A0AAD0JWT6_9ACTN</name>
<dbReference type="Gene3D" id="3.40.50.150">
    <property type="entry name" value="Vaccinia Virus protein VP39"/>
    <property type="match status" value="1"/>
</dbReference>
<dbReference type="InterPro" id="IPR003682">
    <property type="entry name" value="rRNA_ssu_MeTfrase_G"/>
</dbReference>
<evidence type="ECO:0000256" key="7">
    <source>
        <dbReference type="SAM" id="MobiDB-lite"/>
    </source>
</evidence>
<evidence type="ECO:0000256" key="4">
    <source>
        <dbReference type="ARBA" id="ARBA00022679"/>
    </source>
</evidence>
<keyword evidence="2 6" id="KW-0698">rRNA processing</keyword>
<dbReference type="HAMAP" id="MF_00074">
    <property type="entry name" value="16SrRNA_methyltr_G"/>
    <property type="match status" value="1"/>
</dbReference>
<feature type="binding site" evidence="6">
    <location>
        <position position="103"/>
    </location>
    <ligand>
        <name>S-adenosyl-L-methionine</name>
        <dbReference type="ChEBI" id="CHEBI:59789"/>
    </ligand>
</feature>
<comment type="subcellular location">
    <subcellularLocation>
        <location evidence="6">Cytoplasm</location>
    </subcellularLocation>
</comment>
<evidence type="ECO:0000256" key="1">
    <source>
        <dbReference type="ARBA" id="ARBA00022490"/>
    </source>
</evidence>
<evidence type="ECO:0000256" key="2">
    <source>
        <dbReference type="ARBA" id="ARBA00022552"/>
    </source>
</evidence>
<dbReference type="PANTHER" id="PTHR31760:SF0">
    <property type="entry name" value="S-ADENOSYL-L-METHIONINE-DEPENDENT METHYLTRANSFERASES SUPERFAMILY PROTEIN"/>
    <property type="match status" value="1"/>
</dbReference>
<dbReference type="EMBL" id="CP015453">
    <property type="protein sequence ID" value="AWH97043.1"/>
    <property type="molecule type" value="Genomic_DNA"/>
</dbReference>
<accession>A0AAD0JWT6</accession>
<dbReference type="Pfam" id="PF02527">
    <property type="entry name" value="GidB"/>
    <property type="match status" value="1"/>
</dbReference>
<dbReference type="AlphaFoldDB" id="A0AAD0JWT6"/>
<feature type="region of interest" description="Disordered" evidence="7">
    <location>
        <begin position="1"/>
        <end position="43"/>
    </location>
</feature>
<keyword evidence="4 6" id="KW-0808">Transferase</keyword>
<dbReference type="NCBIfam" id="TIGR00138">
    <property type="entry name" value="rsmG_gidB"/>
    <property type="match status" value="1"/>
</dbReference>
<keyword evidence="1 6" id="KW-0963">Cytoplasm</keyword>
<keyword evidence="9" id="KW-1185">Reference proteome</keyword>
<dbReference type="GO" id="GO:0005829">
    <property type="term" value="C:cytosol"/>
    <property type="evidence" value="ECO:0007669"/>
    <property type="project" value="TreeGrafter"/>
</dbReference>
<sequence length="259" mass="27414">MDEDTRNKTTRDAADQSVPEHRVADTEVASPEEATPVPPSGAGSVFGDRLDLAIRYVETLATAGLERGLMGPRERPRLWDRHVLNSAAAAGEFADGETVVDIGSGAGLPGVPLALARPDLAVTLVEPLLRRATFLQEVVDALELDIRVIRGRAEEKDVIAKAGGADVVTSRAVAPLSKLAGWSAPLLRPGGRMIALKGASAADEVDRDARALRRLGFEDVCVQIVSAPDAEETRLVIATLATRVGTRGSRSRAGGPRHR</sequence>
<keyword evidence="3 6" id="KW-0489">Methyltransferase</keyword>
<dbReference type="EC" id="2.1.1.-" evidence="6"/>
<evidence type="ECO:0000256" key="6">
    <source>
        <dbReference type="HAMAP-Rule" id="MF_00074"/>
    </source>
</evidence>
<evidence type="ECO:0000313" key="8">
    <source>
        <dbReference type="EMBL" id="AWH97043.1"/>
    </source>
</evidence>
<dbReference type="RefSeq" id="WP_107747168.1">
    <property type="nucleotide sequence ID" value="NZ_CP015453.1"/>
</dbReference>
<keyword evidence="5 6" id="KW-0949">S-adenosyl-L-methionine</keyword>
<dbReference type="KEGG" id="dpc:A6048_17800"/>
<comment type="function">
    <text evidence="6">Specifically methylates the N7 position of a guanine in 16S rRNA.</text>
</comment>
<evidence type="ECO:0000256" key="5">
    <source>
        <dbReference type="ARBA" id="ARBA00022691"/>
    </source>
</evidence>
<feature type="compositionally biased region" description="Basic and acidic residues" evidence="7">
    <location>
        <begin position="1"/>
        <end position="25"/>
    </location>
</feature>
<dbReference type="InterPro" id="IPR029063">
    <property type="entry name" value="SAM-dependent_MTases_sf"/>
</dbReference>
<comment type="caution">
    <text evidence="6">Lacks conserved residue(s) required for the propagation of feature annotation.</text>
</comment>
<evidence type="ECO:0000256" key="3">
    <source>
        <dbReference type="ARBA" id="ARBA00022603"/>
    </source>
</evidence>
<proteinExistence type="inferred from homology"/>
<feature type="binding site" evidence="6">
    <location>
        <position position="108"/>
    </location>
    <ligand>
        <name>S-adenosyl-L-methionine</name>
        <dbReference type="ChEBI" id="CHEBI:59789"/>
    </ligand>
</feature>